<dbReference type="Gene3D" id="3.20.20.150">
    <property type="entry name" value="Divalent-metal-dependent TIM barrel enzymes"/>
    <property type="match status" value="1"/>
</dbReference>
<protein>
    <recommendedName>
        <fullName evidence="1">Xylose isomerase-like TIM barrel domain-containing protein</fullName>
    </recommendedName>
</protein>
<dbReference type="PANTHER" id="PTHR12110:SF21">
    <property type="entry name" value="XYLOSE ISOMERASE-LIKE TIM BARREL DOMAIN-CONTAINING PROTEIN"/>
    <property type="match status" value="1"/>
</dbReference>
<evidence type="ECO:0000313" key="3">
    <source>
        <dbReference type="Proteomes" id="UP000074294"/>
    </source>
</evidence>
<sequence length="258" mass="28401">MSKKLGLGCVEFAVPGRTIEERLGLLESRGMWLELVNDGNRNLEHVLTAIANFKTPVLSVQANRLHSLKLLSDDRGEREAAVNHVKETMGWAAATGAKNVVTTLTYGDPSAKEPYPLALELFREFGRWAEELNITVSIEPLGKNRTSFLPGVSDVFRLVSELGLENVRLMVDTMHIHDNGDDVVGVVTTYLDEISELQLRDTDSKPPGLGGIDFSGLMKTVVKKFRGLLCLEYKLGSNPYADFNHACDFVAGLISAVR</sequence>
<dbReference type="EMBL" id="LQMQ01000033">
    <property type="protein sequence ID" value="KUO40869.1"/>
    <property type="molecule type" value="Genomic_DNA"/>
</dbReference>
<dbReference type="Proteomes" id="UP000074294">
    <property type="component" value="Unassembled WGS sequence"/>
</dbReference>
<organism evidence="2 3">
    <name type="scientific">Hadarchaeum yellowstonense</name>
    <dbReference type="NCBI Taxonomy" id="1776334"/>
    <lineage>
        <taxon>Archaea</taxon>
        <taxon>Methanobacteriati</taxon>
        <taxon>Candidatus Hadarchaeota</taxon>
        <taxon>Candidatus Hadarchaeia</taxon>
        <taxon>Candidatus Hadarchaeales</taxon>
        <taxon>Candidatus Hadarchaeaceae</taxon>
        <taxon>Candidatus Hadarchaeum</taxon>
    </lineage>
</organism>
<proteinExistence type="predicted"/>
<reference evidence="2 3" key="1">
    <citation type="journal article" date="2016" name="Nat. Microbiol.">
        <title>Genomic inference of the metabolism of cosmopolitan subsurface Archaea, Hadesarchaea.</title>
        <authorList>
            <person name="Baker B.J."/>
            <person name="Saw J.H."/>
            <person name="Lind A.E."/>
            <person name="Lazar C.S."/>
            <person name="Hinrichs K.-U."/>
            <person name="Teske A.P."/>
            <person name="Ettema T.J."/>
        </authorList>
    </citation>
    <scope>NUCLEOTIDE SEQUENCE [LARGE SCALE GENOMIC DNA]</scope>
</reference>
<comment type="caution">
    <text evidence="2">The sequence shown here is derived from an EMBL/GenBank/DDBJ whole genome shotgun (WGS) entry which is preliminary data.</text>
</comment>
<evidence type="ECO:0000313" key="2">
    <source>
        <dbReference type="EMBL" id="KUO40869.1"/>
    </source>
</evidence>
<dbReference type="AlphaFoldDB" id="A0A147JWJ0"/>
<dbReference type="InterPro" id="IPR013022">
    <property type="entry name" value="Xyl_isomerase-like_TIM-brl"/>
</dbReference>
<evidence type="ECO:0000259" key="1">
    <source>
        <dbReference type="Pfam" id="PF01261"/>
    </source>
</evidence>
<dbReference type="Pfam" id="PF01261">
    <property type="entry name" value="AP_endonuc_2"/>
    <property type="match status" value="1"/>
</dbReference>
<dbReference type="InterPro" id="IPR050312">
    <property type="entry name" value="IolE/XylAMocC-like"/>
</dbReference>
<name>A0A147JWJ0_HADYE</name>
<dbReference type="InterPro" id="IPR036237">
    <property type="entry name" value="Xyl_isomerase-like_sf"/>
</dbReference>
<dbReference type="SUPFAM" id="SSF51658">
    <property type="entry name" value="Xylose isomerase-like"/>
    <property type="match status" value="1"/>
</dbReference>
<dbReference type="STRING" id="1776334.APZ16_01510"/>
<feature type="domain" description="Xylose isomerase-like TIM barrel" evidence="1">
    <location>
        <begin position="50"/>
        <end position="239"/>
    </location>
</feature>
<gene>
    <name evidence="2" type="ORF">APZ16_01510</name>
</gene>
<dbReference type="PANTHER" id="PTHR12110">
    <property type="entry name" value="HYDROXYPYRUVATE ISOMERASE"/>
    <property type="match status" value="1"/>
</dbReference>
<accession>A0A147JWJ0</accession>